<organism evidence="2 3">
    <name type="scientific">Striga asiatica</name>
    <name type="common">Asiatic witchweed</name>
    <name type="synonym">Buchnera asiatica</name>
    <dbReference type="NCBI Taxonomy" id="4170"/>
    <lineage>
        <taxon>Eukaryota</taxon>
        <taxon>Viridiplantae</taxon>
        <taxon>Streptophyta</taxon>
        <taxon>Embryophyta</taxon>
        <taxon>Tracheophyta</taxon>
        <taxon>Spermatophyta</taxon>
        <taxon>Magnoliopsida</taxon>
        <taxon>eudicotyledons</taxon>
        <taxon>Gunneridae</taxon>
        <taxon>Pentapetalae</taxon>
        <taxon>asterids</taxon>
        <taxon>lamiids</taxon>
        <taxon>Lamiales</taxon>
        <taxon>Orobanchaceae</taxon>
        <taxon>Buchnereae</taxon>
        <taxon>Striga</taxon>
    </lineage>
</organism>
<feature type="transmembrane region" description="Helical" evidence="1">
    <location>
        <begin position="111"/>
        <end position="135"/>
    </location>
</feature>
<accession>A0A5A7R2V0</accession>
<dbReference type="AlphaFoldDB" id="A0A5A7R2V0"/>
<dbReference type="PANTHER" id="PTHR36396:SF1">
    <property type="entry name" value="MALTASE-GLUCOAMYLASE, INTESTINAL PROTEIN"/>
    <property type="match status" value="1"/>
</dbReference>
<gene>
    <name evidence="2" type="ORF">STAS_29422</name>
</gene>
<comment type="caution">
    <text evidence="2">The sequence shown here is derived from an EMBL/GenBank/DDBJ whole genome shotgun (WGS) entry which is preliminary data.</text>
</comment>
<sequence length="177" mass="19920">MDEKNEDSSTKQLHQSLPFLEVLCKNSGKIRRFSVGTEAEMVLTVENVLMASHIEAVKEGELGEEPVSFGHSSLLVTEGPVHKGTRRERKAFARATDDHHSEARKESSISILYIGKILFAFLLIFVFCAIFTVALENLPRLILFINSLYKLESKVRGYPFHVCSMVSLSVARLMTDF</sequence>
<keyword evidence="2" id="KW-0687">Ribonucleoprotein</keyword>
<dbReference type="PANTHER" id="PTHR36396">
    <property type="entry name" value="MALTASE-GLUCOAMYLASE, INTESTINAL PROTEIN"/>
    <property type="match status" value="1"/>
</dbReference>
<keyword evidence="1" id="KW-0812">Transmembrane</keyword>
<dbReference type="OrthoDB" id="1932454at2759"/>
<keyword evidence="1" id="KW-0472">Membrane</keyword>
<evidence type="ECO:0000313" key="3">
    <source>
        <dbReference type="Proteomes" id="UP000325081"/>
    </source>
</evidence>
<name>A0A5A7R2V0_STRAF</name>
<evidence type="ECO:0000313" key="2">
    <source>
        <dbReference type="EMBL" id="GER52005.1"/>
    </source>
</evidence>
<keyword evidence="3" id="KW-1185">Reference proteome</keyword>
<dbReference type="EMBL" id="BKCP01010070">
    <property type="protein sequence ID" value="GER52005.1"/>
    <property type="molecule type" value="Genomic_DNA"/>
</dbReference>
<reference evidence="3" key="1">
    <citation type="journal article" date="2019" name="Curr. Biol.">
        <title>Genome Sequence of Striga asiatica Provides Insight into the Evolution of Plant Parasitism.</title>
        <authorList>
            <person name="Yoshida S."/>
            <person name="Kim S."/>
            <person name="Wafula E.K."/>
            <person name="Tanskanen J."/>
            <person name="Kim Y.M."/>
            <person name="Honaas L."/>
            <person name="Yang Z."/>
            <person name="Spallek T."/>
            <person name="Conn C.E."/>
            <person name="Ichihashi Y."/>
            <person name="Cheong K."/>
            <person name="Cui S."/>
            <person name="Der J.P."/>
            <person name="Gundlach H."/>
            <person name="Jiao Y."/>
            <person name="Hori C."/>
            <person name="Ishida J.K."/>
            <person name="Kasahara H."/>
            <person name="Kiba T."/>
            <person name="Kim M.S."/>
            <person name="Koo N."/>
            <person name="Laohavisit A."/>
            <person name="Lee Y.H."/>
            <person name="Lumba S."/>
            <person name="McCourt P."/>
            <person name="Mortimer J.C."/>
            <person name="Mutuku J.M."/>
            <person name="Nomura T."/>
            <person name="Sasaki-Sekimoto Y."/>
            <person name="Seto Y."/>
            <person name="Wang Y."/>
            <person name="Wakatake T."/>
            <person name="Sakakibara H."/>
            <person name="Demura T."/>
            <person name="Yamaguchi S."/>
            <person name="Yoneyama K."/>
            <person name="Manabe R.I."/>
            <person name="Nelson D.C."/>
            <person name="Schulman A.H."/>
            <person name="Timko M.P."/>
            <person name="dePamphilis C.W."/>
            <person name="Choi D."/>
            <person name="Shirasu K."/>
        </authorList>
    </citation>
    <scope>NUCLEOTIDE SEQUENCE [LARGE SCALE GENOMIC DNA]</scope>
    <source>
        <strain evidence="3">cv. UVA1</strain>
    </source>
</reference>
<proteinExistence type="predicted"/>
<keyword evidence="1" id="KW-1133">Transmembrane helix</keyword>
<protein>
    <submittedName>
        <fullName evidence="2">Small nuclear ribonucleoprotein family protein</fullName>
    </submittedName>
</protein>
<dbReference type="GO" id="GO:1990904">
    <property type="term" value="C:ribonucleoprotein complex"/>
    <property type="evidence" value="ECO:0007669"/>
    <property type="project" value="UniProtKB-KW"/>
</dbReference>
<evidence type="ECO:0000256" key="1">
    <source>
        <dbReference type="SAM" id="Phobius"/>
    </source>
</evidence>
<dbReference type="Proteomes" id="UP000325081">
    <property type="component" value="Unassembled WGS sequence"/>
</dbReference>